<keyword evidence="5 13" id="KW-0378">Hydrolase</keyword>
<feature type="domain" description="PHD-type" evidence="15">
    <location>
        <begin position="766"/>
        <end position="819"/>
    </location>
</feature>
<keyword evidence="8 13" id="KW-0067">ATP-binding</keyword>
<evidence type="ECO:0000256" key="4">
    <source>
        <dbReference type="ARBA" id="ARBA00022771"/>
    </source>
</evidence>
<evidence type="ECO:0000256" key="13">
    <source>
        <dbReference type="RuleBase" id="RU363044"/>
    </source>
</evidence>
<keyword evidence="17" id="KW-1185">Reference proteome</keyword>
<keyword evidence="1" id="KW-0479">Metal-binding</keyword>
<dbReference type="EMBL" id="JARBDR010000141">
    <property type="protein sequence ID" value="KAJ8320249.1"/>
    <property type="molecule type" value="Genomic_DNA"/>
</dbReference>
<evidence type="ECO:0000259" key="15">
    <source>
        <dbReference type="PROSITE" id="PS50016"/>
    </source>
</evidence>
<reference evidence="16 17" key="1">
    <citation type="submission" date="2022-12" db="EMBL/GenBank/DDBJ databases">
        <title>Chromosome-level genome of Tegillarca granosa.</title>
        <authorList>
            <person name="Kim J."/>
        </authorList>
    </citation>
    <scope>NUCLEOTIDE SEQUENCE [LARGE SCALE GENOMIC DNA]</scope>
    <source>
        <strain evidence="16">Teg-2019</strain>
        <tissue evidence="16">Adductor muscle</tissue>
    </source>
</reference>
<gene>
    <name evidence="16" type="ORF">KUTeg_001836</name>
</gene>
<evidence type="ECO:0000256" key="9">
    <source>
        <dbReference type="ARBA" id="ARBA00023125"/>
    </source>
</evidence>
<keyword evidence="2 13" id="KW-0547">Nucleotide-binding</keyword>
<evidence type="ECO:0000256" key="3">
    <source>
        <dbReference type="ARBA" id="ARBA00022763"/>
    </source>
</evidence>
<dbReference type="Proteomes" id="UP001217089">
    <property type="component" value="Unassembled WGS sequence"/>
</dbReference>
<sequence length="819" mass="92343">MDNKLILDQAIKGHSVIILGQSGTGKSTLSKQIAKEISVKGRNVACTATTGIASLNIGGRTIHSWCGIGDGRYSNGDLPEDTLNLIKRLNRPLPPGDDPIRLCARNFDCFVFNSCKLMDMDGKVHVFKAVDDGDLTKLENIPAPKSLHLKIGCPVMLLKNLSSKLVNGLRGTVSYINNENETVGCCKYNIDEVKQQGVAESHYTSPNHELSDFSEDELNEIDFLLSSDADLMAIGETGNETEKNIEAEVEKVIDVTEISVLFCGEKTAPRDQVISLHYQNLICNKLEKVEKFVNNLFASLTDIFKKTCGDVSSATPDPKVWNLFHTELYNFSISSNYISLVQSLFENAPSELDYEVCSVIFDKVKSIVLSKQSQHLMVSKENKSKTVSVLISESGLGKLRYIFGRCIAKSRYSHMKIAKQNLYNPKNRKSVAKSFLKVKMLDFLTTSYSDLENNSNFMGTLHETKRKQNLTEGLTNITDSAFLYAKELEEKRNCIQTVHNFHVYGSDFLKYCHSVLLDNSVLFNKWRNLFSKFEILDKYLFTSVKNAENSLQELYADVILRFCRIADNQFRKDILHQVGKTKSERLRKRVDSKSTSKSELNMKFIYEDKSDEKHSTHLKLKSKIFDDGKLCFNKFAKTDLSKLCKAYEIQFASRDSVDTLKEKLCAVIPERDKITFAVHLKKVSVIHEPVQESTSQSTELGEPGPSSDLGEPQPGPSTSTEAPSVGDPVSISASQTKSKLKKRKSVFSKTSRNKKKGKSTRENEDKTICPICKNEYLQHEEWLACDICDTWYHRNCTTISGNEWNNIGETDWYCAECLK</sequence>
<dbReference type="InterPro" id="IPR049163">
    <property type="entry name" value="Pif1-like_2B_dom"/>
</dbReference>
<dbReference type="SUPFAM" id="SSF57903">
    <property type="entry name" value="FYVE/PHD zinc finger"/>
    <property type="match status" value="1"/>
</dbReference>
<dbReference type="InterPro" id="IPR027417">
    <property type="entry name" value="P-loop_NTPase"/>
</dbReference>
<dbReference type="InterPro" id="IPR011011">
    <property type="entry name" value="Znf_FYVE_PHD"/>
</dbReference>
<dbReference type="PROSITE" id="PS01359">
    <property type="entry name" value="ZF_PHD_1"/>
    <property type="match status" value="1"/>
</dbReference>
<keyword evidence="3 13" id="KW-0227">DNA damage</keyword>
<keyword evidence="6 13" id="KW-0347">Helicase</keyword>
<comment type="caution">
    <text evidence="16">The sequence shown here is derived from an EMBL/GenBank/DDBJ whole genome shotgun (WGS) entry which is preliminary data.</text>
</comment>
<dbReference type="Pfam" id="PF21530">
    <property type="entry name" value="Pif1_2B_dom"/>
    <property type="match status" value="1"/>
</dbReference>
<evidence type="ECO:0000313" key="17">
    <source>
        <dbReference type="Proteomes" id="UP001217089"/>
    </source>
</evidence>
<keyword evidence="4 12" id="KW-0863">Zinc-finger</keyword>
<evidence type="ECO:0000256" key="8">
    <source>
        <dbReference type="ARBA" id="ARBA00022840"/>
    </source>
</evidence>
<keyword evidence="11" id="KW-0413">Isomerase</keyword>
<comment type="similarity">
    <text evidence="13">Belongs to the helicase family.</text>
</comment>
<comment type="cofactor">
    <cofactor evidence="13">
        <name>Mg(2+)</name>
        <dbReference type="ChEBI" id="CHEBI:18420"/>
    </cofactor>
</comment>
<dbReference type="PANTHER" id="PTHR47642:SF5">
    <property type="entry name" value="ATP-DEPENDENT DNA HELICASE"/>
    <property type="match status" value="1"/>
</dbReference>
<dbReference type="PANTHER" id="PTHR47642">
    <property type="entry name" value="ATP-DEPENDENT DNA HELICASE"/>
    <property type="match status" value="1"/>
</dbReference>
<accession>A0ABQ9FSL3</accession>
<dbReference type="PROSITE" id="PS00675">
    <property type="entry name" value="SIGMA54_INTERACT_1"/>
    <property type="match status" value="1"/>
</dbReference>
<dbReference type="Pfam" id="PF00628">
    <property type="entry name" value="PHD"/>
    <property type="match status" value="1"/>
</dbReference>
<keyword evidence="13" id="KW-0233">DNA recombination</keyword>
<evidence type="ECO:0000256" key="1">
    <source>
        <dbReference type="ARBA" id="ARBA00022723"/>
    </source>
</evidence>
<keyword evidence="7" id="KW-0862">Zinc</keyword>
<evidence type="ECO:0000256" key="12">
    <source>
        <dbReference type="PROSITE-ProRule" id="PRU00146"/>
    </source>
</evidence>
<dbReference type="InterPro" id="IPR001965">
    <property type="entry name" value="Znf_PHD"/>
</dbReference>
<organism evidence="16 17">
    <name type="scientific">Tegillarca granosa</name>
    <name type="common">Malaysian cockle</name>
    <name type="synonym">Anadara granosa</name>
    <dbReference type="NCBI Taxonomy" id="220873"/>
    <lineage>
        <taxon>Eukaryota</taxon>
        <taxon>Metazoa</taxon>
        <taxon>Spiralia</taxon>
        <taxon>Lophotrochozoa</taxon>
        <taxon>Mollusca</taxon>
        <taxon>Bivalvia</taxon>
        <taxon>Autobranchia</taxon>
        <taxon>Pteriomorphia</taxon>
        <taxon>Arcoida</taxon>
        <taxon>Arcoidea</taxon>
        <taxon>Arcidae</taxon>
        <taxon>Tegillarca</taxon>
    </lineage>
</organism>
<evidence type="ECO:0000313" key="16">
    <source>
        <dbReference type="EMBL" id="KAJ8320249.1"/>
    </source>
</evidence>
<dbReference type="PROSITE" id="PS50016">
    <property type="entry name" value="ZF_PHD_2"/>
    <property type="match status" value="1"/>
</dbReference>
<dbReference type="InterPro" id="IPR010285">
    <property type="entry name" value="DNA_helicase_pif1-like_DEAD"/>
</dbReference>
<feature type="region of interest" description="Disordered" evidence="14">
    <location>
        <begin position="689"/>
        <end position="761"/>
    </location>
</feature>
<protein>
    <recommendedName>
        <fullName evidence="13">ATP-dependent DNA helicase</fullName>
        <ecNumber evidence="13">5.6.2.3</ecNumber>
    </recommendedName>
</protein>
<evidence type="ECO:0000256" key="10">
    <source>
        <dbReference type="ARBA" id="ARBA00023204"/>
    </source>
</evidence>
<dbReference type="InterPro" id="IPR025662">
    <property type="entry name" value="Sigma_54_int_dom_ATP-bd_1"/>
</dbReference>
<dbReference type="SMART" id="SM00249">
    <property type="entry name" value="PHD"/>
    <property type="match status" value="1"/>
</dbReference>
<evidence type="ECO:0000256" key="11">
    <source>
        <dbReference type="ARBA" id="ARBA00023235"/>
    </source>
</evidence>
<dbReference type="SUPFAM" id="SSF52540">
    <property type="entry name" value="P-loop containing nucleoside triphosphate hydrolases"/>
    <property type="match status" value="1"/>
</dbReference>
<dbReference type="InterPro" id="IPR013083">
    <property type="entry name" value="Znf_RING/FYVE/PHD"/>
</dbReference>
<comment type="catalytic activity">
    <reaction evidence="13">
        <text>ATP + H2O = ADP + phosphate + H(+)</text>
        <dbReference type="Rhea" id="RHEA:13065"/>
        <dbReference type="ChEBI" id="CHEBI:15377"/>
        <dbReference type="ChEBI" id="CHEBI:15378"/>
        <dbReference type="ChEBI" id="CHEBI:30616"/>
        <dbReference type="ChEBI" id="CHEBI:43474"/>
        <dbReference type="ChEBI" id="CHEBI:456216"/>
        <dbReference type="EC" id="5.6.2.3"/>
    </reaction>
</comment>
<dbReference type="InterPro" id="IPR051055">
    <property type="entry name" value="PIF1_helicase"/>
</dbReference>
<dbReference type="InterPro" id="IPR019787">
    <property type="entry name" value="Znf_PHD-finger"/>
</dbReference>
<keyword evidence="10 13" id="KW-0234">DNA repair</keyword>
<dbReference type="Gene3D" id="3.30.40.10">
    <property type="entry name" value="Zinc/RING finger domain, C3HC4 (zinc finger)"/>
    <property type="match status" value="1"/>
</dbReference>
<feature type="compositionally biased region" description="Basic residues" evidence="14">
    <location>
        <begin position="738"/>
        <end position="758"/>
    </location>
</feature>
<evidence type="ECO:0000256" key="5">
    <source>
        <dbReference type="ARBA" id="ARBA00022801"/>
    </source>
</evidence>
<dbReference type="Pfam" id="PF05970">
    <property type="entry name" value="PIF1"/>
    <property type="match status" value="1"/>
</dbReference>
<dbReference type="EC" id="5.6.2.3" evidence="13"/>
<proteinExistence type="inferred from homology"/>
<dbReference type="InterPro" id="IPR019786">
    <property type="entry name" value="Zinc_finger_PHD-type_CS"/>
</dbReference>
<evidence type="ECO:0000256" key="7">
    <source>
        <dbReference type="ARBA" id="ARBA00022833"/>
    </source>
</evidence>
<name>A0ABQ9FSL3_TEGGR</name>
<evidence type="ECO:0000256" key="14">
    <source>
        <dbReference type="SAM" id="MobiDB-lite"/>
    </source>
</evidence>
<dbReference type="CDD" id="cd15489">
    <property type="entry name" value="PHD_SF"/>
    <property type="match status" value="1"/>
</dbReference>
<keyword evidence="9" id="KW-0238">DNA-binding</keyword>
<dbReference type="Gene3D" id="3.40.50.300">
    <property type="entry name" value="P-loop containing nucleotide triphosphate hydrolases"/>
    <property type="match status" value="1"/>
</dbReference>
<evidence type="ECO:0000256" key="6">
    <source>
        <dbReference type="ARBA" id="ARBA00022806"/>
    </source>
</evidence>
<evidence type="ECO:0000256" key="2">
    <source>
        <dbReference type="ARBA" id="ARBA00022741"/>
    </source>
</evidence>